<dbReference type="AlphaFoldDB" id="A0AB38FCI0"/>
<organism evidence="8 9">
    <name type="scientific">Rhodococcus wratislaviensis</name>
    <name type="common">Tsukamurella wratislaviensis</name>
    <dbReference type="NCBI Taxonomy" id="44752"/>
    <lineage>
        <taxon>Bacteria</taxon>
        <taxon>Bacillati</taxon>
        <taxon>Actinomycetota</taxon>
        <taxon>Actinomycetes</taxon>
        <taxon>Mycobacteriales</taxon>
        <taxon>Nocardiaceae</taxon>
        <taxon>Rhodococcus</taxon>
    </lineage>
</organism>
<evidence type="ECO:0000313" key="8">
    <source>
        <dbReference type="EMBL" id="SPZ39330.1"/>
    </source>
</evidence>
<comment type="caution">
    <text evidence="8">The sequence shown here is derived from an EMBL/GenBank/DDBJ whole genome shotgun (WGS) entry which is preliminary data.</text>
</comment>
<feature type="region of interest" description="Disordered" evidence="6">
    <location>
        <begin position="1"/>
        <end position="20"/>
    </location>
</feature>
<dbReference type="RefSeq" id="WP_245973427.1">
    <property type="nucleotide sequence ID" value="NZ_QTTP01000001.1"/>
</dbReference>
<dbReference type="PANTHER" id="PTHR30468:SF1">
    <property type="entry name" value="ALPHA-KETOGLUTARATE-DEPENDENT SULFONATE DIOXYGENASE"/>
    <property type="match status" value="1"/>
</dbReference>
<evidence type="ECO:0000256" key="4">
    <source>
        <dbReference type="ARBA" id="ARBA00023002"/>
    </source>
</evidence>
<dbReference type="Gene3D" id="3.60.130.10">
    <property type="entry name" value="Clavaminate synthase-like"/>
    <property type="match status" value="1"/>
</dbReference>
<comment type="similarity">
    <text evidence="1">Belongs to the TfdA dioxygenase family.</text>
</comment>
<keyword evidence="5" id="KW-0408">Iron</keyword>
<dbReference type="Proteomes" id="UP000251211">
    <property type="component" value="Unassembled WGS sequence"/>
</dbReference>
<evidence type="ECO:0000256" key="5">
    <source>
        <dbReference type="ARBA" id="ARBA00023004"/>
    </source>
</evidence>
<proteinExistence type="inferred from homology"/>
<dbReference type="InterPro" id="IPR042098">
    <property type="entry name" value="TauD-like_sf"/>
</dbReference>
<gene>
    <name evidence="8" type="primary">tauD_6</name>
    <name evidence="8" type="ORF">NCTC13229_02809</name>
</gene>
<name>A0AB38FCI0_RHOWR</name>
<dbReference type="Pfam" id="PF02668">
    <property type="entry name" value="TauD"/>
    <property type="match status" value="1"/>
</dbReference>
<evidence type="ECO:0000256" key="2">
    <source>
        <dbReference type="ARBA" id="ARBA00022723"/>
    </source>
</evidence>
<evidence type="ECO:0000256" key="1">
    <source>
        <dbReference type="ARBA" id="ARBA00005896"/>
    </source>
</evidence>
<dbReference type="EMBL" id="UAUI01000011">
    <property type="protein sequence ID" value="SPZ39330.1"/>
    <property type="molecule type" value="Genomic_DNA"/>
</dbReference>
<evidence type="ECO:0000256" key="6">
    <source>
        <dbReference type="SAM" id="MobiDB-lite"/>
    </source>
</evidence>
<evidence type="ECO:0000259" key="7">
    <source>
        <dbReference type="Pfam" id="PF02668"/>
    </source>
</evidence>
<dbReference type="InterPro" id="IPR051323">
    <property type="entry name" value="AtsK-like"/>
</dbReference>
<evidence type="ECO:0000256" key="3">
    <source>
        <dbReference type="ARBA" id="ARBA00022964"/>
    </source>
</evidence>
<evidence type="ECO:0000313" key="9">
    <source>
        <dbReference type="Proteomes" id="UP000251211"/>
    </source>
</evidence>
<protein>
    <submittedName>
        <fullName evidence="8">Dioxygenase</fullName>
        <ecNumber evidence="8">1.14.11.17</ecNumber>
    </submittedName>
</protein>
<keyword evidence="2" id="KW-0479">Metal-binding</keyword>
<dbReference type="SUPFAM" id="SSF51197">
    <property type="entry name" value="Clavaminate synthase-like"/>
    <property type="match status" value="1"/>
</dbReference>
<keyword evidence="3 8" id="KW-0223">Dioxygenase</keyword>
<dbReference type="InterPro" id="IPR003819">
    <property type="entry name" value="TauD/TfdA-like"/>
</dbReference>
<dbReference type="GO" id="GO:0005737">
    <property type="term" value="C:cytoplasm"/>
    <property type="evidence" value="ECO:0007669"/>
    <property type="project" value="TreeGrafter"/>
</dbReference>
<keyword evidence="4 8" id="KW-0560">Oxidoreductase</keyword>
<feature type="domain" description="TauD/TfdA-like" evidence="7">
    <location>
        <begin position="34"/>
        <end position="296"/>
    </location>
</feature>
<dbReference type="GO" id="GO:0046872">
    <property type="term" value="F:metal ion binding"/>
    <property type="evidence" value="ECO:0007669"/>
    <property type="project" value="UniProtKB-KW"/>
</dbReference>
<dbReference type="PANTHER" id="PTHR30468">
    <property type="entry name" value="ALPHA-KETOGLUTARATE-DEPENDENT SULFONATE DIOXYGENASE"/>
    <property type="match status" value="1"/>
</dbReference>
<reference evidence="8 9" key="1">
    <citation type="submission" date="2018-06" db="EMBL/GenBank/DDBJ databases">
        <authorList>
            <consortium name="Pathogen Informatics"/>
            <person name="Doyle S."/>
        </authorList>
    </citation>
    <scope>NUCLEOTIDE SEQUENCE [LARGE SCALE GENOMIC DNA]</scope>
    <source>
        <strain evidence="8 9">NCTC13229</strain>
    </source>
</reference>
<accession>A0AB38FCI0</accession>
<dbReference type="EC" id="1.14.11.17" evidence="8"/>
<sequence>MAQNAPTLTTDNTLKEGQTVSSNECRYETFTLERATPTIGAFIHGLDLRDEITPQCQTELRTAFLQHEVLFIRDQHLEPEDQLRFAKVFGDPQEVSAFFPSLPGNPFIEVLESRGRAAGTDVWHSDLTWQATPNSATCLHAQEIPPCGGDTLWSSMTAAYDALPETMKNLIDGLEAVHDWEKELTGVVRQGDDGEARYEETRRKYPPMTHPVVRKHPETGRRLVYVNELFTSRISGVPPQLSDSLRNMLTGLAKTPEYQVRFRWEPNSLVIWDNRSTQHYAVGDYHPHYRRMHRVTLRGDRPA</sequence>
<dbReference type="GO" id="GO:0000908">
    <property type="term" value="F:taurine dioxygenase activity"/>
    <property type="evidence" value="ECO:0007669"/>
    <property type="project" value="UniProtKB-EC"/>
</dbReference>